<dbReference type="eggNOG" id="ENOG502QSZ7">
    <property type="taxonomic scope" value="Eukaryota"/>
</dbReference>
<keyword evidence="5 7" id="KW-1133">Transmembrane helix</keyword>
<feature type="transmembrane region" description="Helical" evidence="7">
    <location>
        <begin position="365"/>
        <end position="384"/>
    </location>
</feature>
<evidence type="ECO:0000256" key="2">
    <source>
        <dbReference type="ARBA" id="ARBA00008335"/>
    </source>
</evidence>
<dbReference type="SUPFAM" id="SSF103473">
    <property type="entry name" value="MFS general substrate transporter"/>
    <property type="match status" value="1"/>
</dbReference>
<gene>
    <name evidence="9" type="ORF">AURDEDRAFT_115986</name>
</gene>
<evidence type="ECO:0000256" key="1">
    <source>
        <dbReference type="ARBA" id="ARBA00004127"/>
    </source>
</evidence>
<keyword evidence="3" id="KW-0813">Transport</keyword>
<keyword evidence="6 7" id="KW-0472">Membrane</keyword>
<name>J0WY31_AURST</name>
<evidence type="ECO:0000256" key="4">
    <source>
        <dbReference type="ARBA" id="ARBA00022692"/>
    </source>
</evidence>
<organism evidence="9 10">
    <name type="scientific">Auricularia subglabra (strain TFB-10046 / SS5)</name>
    <name type="common">White-rot fungus</name>
    <name type="synonym">Auricularia delicata (strain TFB10046)</name>
    <dbReference type="NCBI Taxonomy" id="717982"/>
    <lineage>
        <taxon>Eukaryota</taxon>
        <taxon>Fungi</taxon>
        <taxon>Dikarya</taxon>
        <taxon>Basidiomycota</taxon>
        <taxon>Agaricomycotina</taxon>
        <taxon>Agaricomycetes</taxon>
        <taxon>Auriculariales</taxon>
        <taxon>Auriculariaceae</taxon>
        <taxon>Auricularia</taxon>
    </lineage>
</organism>
<dbReference type="Gene3D" id="1.20.1250.20">
    <property type="entry name" value="MFS general substrate transporter like domains"/>
    <property type="match status" value="2"/>
</dbReference>
<dbReference type="InterPro" id="IPR051788">
    <property type="entry name" value="MFS_Transporter"/>
</dbReference>
<keyword evidence="4 7" id="KW-0812">Transmembrane</keyword>
<feature type="transmembrane region" description="Helical" evidence="7">
    <location>
        <begin position="430"/>
        <end position="451"/>
    </location>
</feature>
<dbReference type="OMA" id="YHINFAI"/>
<feature type="transmembrane region" description="Helical" evidence="7">
    <location>
        <begin position="396"/>
        <end position="418"/>
    </location>
</feature>
<proteinExistence type="inferred from homology"/>
<protein>
    <submittedName>
        <fullName evidence="9">MFS general substrate transporter</fullName>
    </submittedName>
</protein>
<feature type="transmembrane region" description="Helical" evidence="7">
    <location>
        <begin position="182"/>
        <end position="201"/>
    </location>
</feature>
<dbReference type="PANTHER" id="PTHR23514">
    <property type="entry name" value="BYPASS OF STOP CODON PROTEIN 6"/>
    <property type="match status" value="1"/>
</dbReference>
<keyword evidence="10" id="KW-1185">Reference proteome</keyword>
<comment type="subcellular location">
    <subcellularLocation>
        <location evidence="1">Endomembrane system</location>
        <topology evidence="1">Multi-pass membrane protein</topology>
    </subcellularLocation>
</comment>
<feature type="transmembrane region" description="Helical" evidence="7">
    <location>
        <begin position="86"/>
        <end position="105"/>
    </location>
</feature>
<dbReference type="GO" id="GO:0012505">
    <property type="term" value="C:endomembrane system"/>
    <property type="evidence" value="ECO:0007669"/>
    <property type="project" value="UniProtKB-SubCell"/>
</dbReference>
<dbReference type="FunFam" id="1.20.1250.20:FF:000286">
    <property type="entry name" value="MFS efflux transporter"/>
    <property type="match status" value="1"/>
</dbReference>
<dbReference type="EMBL" id="JH687805">
    <property type="protein sequence ID" value="EJD40216.1"/>
    <property type="molecule type" value="Genomic_DNA"/>
</dbReference>
<reference evidence="10" key="1">
    <citation type="journal article" date="2012" name="Science">
        <title>The Paleozoic origin of enzymatic lignin decomposition reconstructed from 31 fungal genomes.</title>
        <authorList>
            <person name="Floudas D."/>
            <person name="Binder M."/>
            <person name="Riley R."/>
            <person name="Barry K."/>
            <person name="Blanchette R.A."/>
            <person name="Henrissat B."/>
            <person name="Martinez A.T."/>
            <person name="Otillar R."/>
            <person name="Spatafora J.W."/>
            <person name="Yadav J.S."/>
            <person name="Aerts A."/>
            <person name="Benoit I."/>
            <person name="Boyd A."/>
            <person name="Carlson A."/>
            <person name="Copeland A."/>
            <person name="Coutinho P.M."/>
            <person name="de Vries R.P."/>
            <person name="Ferreira P."/>
            <person name="Findley K."/>
            <person name="Foster B."/>
            <person name="Gaskell J."/>
            <person name="Glotzer D."/>
            <person name="Gorecki P."/>
            <person name="Heitman J."/>
            <person name="Hesse C."/>
            <person name="Hori C."/>
            <person name="Igarashi K."/>
            <person name="Jurgens J.A."/>
            <person name="Kallen N."/>
            <person name="Kersten P."/>
            <person name="Kohler A."/>
            <person name="Kuees U."/>
            <person name="Kumar T.K.A."/>
            <person name="Kuo A."/>
            <person name="LaButti K."/>
            <person name="Larrondo L.F."/>
            <person name="Lindquist E."/>
            <person name="Ling A."/>
            <person name="Lombard V."/>
            <person name="Lucas S."/>
            <person name="Lundell T."/>
            <person name="Martin R."/>
            <person name="McLaughlin D.J."/>
            <person name="Morgenstern I."/>
            <person name="Morin E."/>
            <person name="Murat C."/>
            <person name="Nagy L.G."/>
            <person name="Nolan M."/>
            <person name="Ohm R.A."/>
            <person name="Patyshakuliyeva A."/>
            <person name="Rokas A."/>
            <person name="Ruiz-Duenas F.J."/>
            <person name="Sabat G."/>
            <person name="Salamov A."/>
            <person name="Samejima M."/>
            <person name="Schmutz J."/>
            <person name="Slot J.C."/>
            <person name="St John F."/>
            <person name="Stenlid J."/>
            <person name="Sun H."/>
            <person name="Sun S."/>
            <person name="Syed K."/>
            <person name="Tsang A."/>
            <person name="Wiebenga A."/>
            <person name="Young D."/>
            <person name="Pisabarro A."/>
            <person name="Eastwood D.C."/>
            <person name="Martin F."/>
            <person name="Cullen D."/>
            <person name="Grigoriev I.V."/>
            <person name="Hibbett D.S."/>
        </authorList>
    </citation>
    <scope>NUCLEOTIDE SEQUENCE [LARGE SCALE GENOMIC DNA]</scope>
    <source>
        <strain evidence="10">TFB10046</strain>
    </source>
</reference>
<feature type="transmembrane region" description="Helical" evidence="7">
    <location>
        <begin position="340"/>
        <end position="359"/>
    </location>
</feature>
<dbReference type="KEGG" id="adl:AURDEDRAFT_115986"/>
<evidence type="ECO:0000256" key="7">
    <source>
        <dbReference type="SAM" id="Phobius"/>
    </source>
</evidence>
<dbReference type="InterPro" id="IPR011701">
    <property type="entry name" value="MFS"/>
</dbReference>
<feature type="transmembrane region" description="Helical" evidence="7">
    <location>
        <begin position="309"/>
        <end position="328"/>
    </location>
</feature>
<dbReference type="InterPro" id="IPR020846">
    <property type="entry name" value="MFS_dom"/>
</dbReference>
<dbReference type="GO" id="GO:0022857">
    <property type="term" value="F:transmembrane transporter activity"/>
    <property type="evidence" value="ECO:0007669"/>
    <property type="project" value="InterPro"/>
</dbReference>
<dbReference type="OrthoDB" id="413079at2759"/>
<dbReference type="Proteomes" id="UP000006514">
    <property type="component" value="Unassembled WGS sequence"/>
</dbReference>
<evidence type="ECO:0000313" key="9">
    <source>
        <dbReference type="EMBL" id="EJD40216.1"/>
    </source>
</evidence>
<sequence>MAAPHAYDVELAAIKDAAAPSLSKLDVEDAVETTISVVSTQRGPNTRRIRREWYQFSTLCLCMWLGGWNDASLGPLLATIQEHYHINYTVVSTLFLFKCVGYIVGSFSNLWLTDRLGFGKSLVLGASLQAVAYAVQIPAPPFPVMMAMSWLTGLGMAIQHAQANSFIATGKEKETTHARMSMLHGFYGLGAVLSPFAATPFSRERHWSYINIISCGLSIAIALEMWHVFKGRRQHEVLRDNDALDQGSMATHSEEEPLEAGTGGKYRQVFRIRVVHYLAFVIVFYTGLEITIGGWIVTYLVDQRGGGASTGYVSSGFYGGLMVGRMILPPLSQKIGRRRVVFVYSAVAAAMDIVIWFVPSLIGDAVAASFMGMVLGPIYPLIMSGAGSGPWFPPHLVVGAIGWIAGFGQVGSATYPFIMGLLANKFGIRVLPPVALAMVAGIPALFLLALLDRQRPEQPLLSGVDSA</sequence>
<feature type="transmembrane region" description="Helical" evidence="7">
    <location>
        <begin position="207"/>
        <end position="229"/>
    </location>
</feature>
<dbReference type="InParanoid" id="J0WY31"/>
<dbReference type="PANTHER" id="PTHR23514:SF3">
    <property type="entry name" value="BYPASS OF STOP CODON PROTEIN 6"/>
    <property type="match status" value="1"/>
</dbReference>
<feature type="transmembrane region" description="Helical" evidence="7">
    <location>
        <begin position="274"/>
        <end position="297"/>
    </location>
</feature>
<dbReference type="AlphaFoldDB" id="J0WY31"/>
<evidence type="ECO:0000313" key="10">
    <source>
        <dbReference type="Proteomes" id="UP000006514"/>
    </source>
</evidence>
<feature type="transmembrane region" description="Helical" evidence="7">
    <location>
        <begin position="142"/>
        <end position="161"/>
    </location>
</feature>
<dbReference type="GO" id="GO:0016020">
    <property type="term" value="C:membrane"/>
    <property type="evidence" value="ECO:0007669"/>
    <property type="project" value="TreeGrafter"/>
</dbReference>
<evidence type="ECO:0000256" key="5">
    <source>
        <dbReference type="ARBA" id="ARBA00022989"/>
    </source>
</evidence>
<evidence type="ECO:0000256" key="3">
    <source>
        <dbReference type="ARBA" id="ARBA00022448"/>
    </source>
</evidence>
<accession>J0WY31</accession>
<comment type="similarity">
    <text evidence="2">Belongs to the major facilitator superfamily.</text>
</comment>
<dbReference type="Pfam" id="PF07690">
    <property type="entry name" value="MFS_1"/>
    <property type="match status" value="1"/>
</dbReference>
<evidence type="ECO:0000256" key="6">
    <source>
        <dbReference type="ARBA" id="ARBA00023136"/>
    </source>
</evidence>
<evidence type="ECO:0000259" key="8">
    <source>
        <dbReference type="PROSITE" id="PS50850"/>
    </source>
</evidence>
<feature type="domain" description="Major facilitator superfamily (MFS) profile" evidence="8">
    <location>
        <begin position="275"/>
        <end position="467"/>
    </location>
</feature>
<dbReference type="InterPro" id="IPR036259">
    <property type="entry name" value="MFS_trans_sf"/>
</dbReference>
<dbReference type="PROSITE" id="PS50850">
    <property type="entry name" value="MFS"/>
    <property type="match status" value="1"/>
</dbReference>